<dbReference type="Pfam" id="PF09454">
    <property type="entry name" value="Vps23_core"/>
    <property type="match status" value="1"/>
</dbReference>
<name>A0ABD1FUS6_SALDI</name>
<dbReference type="PANTHER" id="PTHR23306:SF3">
    <property type="entry name" value="TUMOR SUPPRESSOR PROTEIN 101"/>
    <property type="match status" value="1"/>
</dbReference>
<evidence type="ECO:0000256" key="3">
    <source>
        <dbReference type="ARBA" id="ARBA00022753"/>
    </source>
</evidence>
<evidence type="ECO:0000256" key="5">
    <source>
        <dbReference type="PROSITE-ProRule" id="PRU00644"/>
    </source>
</evidence>
<dbReference type="GO" id="GO:0015031">
    <property type="term" value="P:protein transport"/>
    <property type="evidence" value="ECO:0007669"/>
    <property type="project" value="UniProtKB-UniRule"/>
</dbReference>
<keyword evidence="8" id="KW-1185">Reference proteome</keyword>
<dbReference type="PROSITE" id="PS51312">
    <property type="entry name" value="SB"/>
    <property type="match status" value="1"/>
</dbReference>
<dbReference type="InterPro" id="IPR037202">
    <property type="entry name" value="ESCRT_assembly_dom"/>
</dbReference>
<evidence type="ECO:0000259" key="6">
    <source>
        <dbReference type="PROSITE" id="PS51312"/>
    </source>
</evidence>
<dbReference type="Gene3D" id="6.10.140.820">
    <property type="match status" value="1"/>
</dbReference>
<evidence type="ECO:0000256" key="1">
    <source>
        <dbReference type="ARBA" id="ARBA00004177"/>
    </source>
</evidence>
<keyword evidence="3" id="KW-0967">Endosome</keyword>
<evidence type="ECO:0000313" key="8">
    <source>
        <dbReference type="Proteomes" id="UP001567538"/>
    </source>
</evidence>
<evidence type="ECO:0000256" key="2">
    <source>
        <dbReference type="ARBA" id="ARBA00022448"/>
    </source>
</evidence>
<accession>A0ABD1FUS6</accession>
<dbReference type="EMBL" id="JBEAFC010000011">
    <property type="protein sequence ID" value="KAL1535590.1"/>
    <property type="molecule type" value="Genomic_DNA"/>
</dbReference>
<keyword evidence="2 5" id="KW-0813">Transport</keyword>
<feature type="domain" description="SB" evidence="6">
    <location>
        <begin position="32"/>
        <end position="100"/>
    </location>
</feature>
<evidence type="ECO:0000256" key="4">
    <source>
        <dbReference type="ARBA" id="ARBA00022927"/>
    </source>
</evidence>
<reference evidence="7 8" key="1">
    <citation type="submission" date="2024-06" db="EMBL/GenBank/DDBJ databases">
        <title>A chromosome level genome sequence of Diviner's sage (Salvia divinorum).</title>
        <authorList>
            <person name="Ford S.A."/>
            <person name="Ro D.-K."/>
            <person name="Ness R.W."/>
            <person name="Phillips M.A."/>
        </authorList>
    </citation>
    <scope>NUCLEOTIDE SEQUENCE [LARGE SCALE GENOMIC DNA]</scope>
    <source>
        <strain evidence="7">SAF-2024a</strain>
        <tissue evidence="7">Leaf</tissue>
    </source>
</reference>
<comment type="caution">
    <text evidence="7">The sequence shown here is derived from an EMBL/GenBank/DDBJ whole genome shotgun (WGS) entry which is preliminary data.</text>
</comment>
<dbReference type="Proteomes" id="UP001567538">
    <property type="component" value="Unassembled WGS sequence"/>
</dbReference>
<proteinExistence type="predicted"/>
<dbReference type="InterPro" id="IPR017916">
    <property type="entry name" value="SB_dom"/>
</dbReference>
<dbReference type="PANTHER" id="PTHR23306">
    <property type="entry name" value="TUMOR SUSCEPTIBILITY GENE 101 PROTEIN-RELATED"/>
    <property type="match status" value="1"/>
</dbReference>
<evidence type="ECO:0000313" key="7">
    <source>
        <dbReference type="EMBL" id="KAL1535590.1"/>
    </source>
</evidence>
<comment type="subcellular location">
    <subcellularLocation>
        <location evidence="1">Endosome</location>
    </subcellularLocation>
</comment>
<organism evidence="7 8">
    <name type="scientific">Salvia divinorum</name>
    <name type="common">Maria pastora</name>
    <name type="synonym">Diviner's sage</name>
    <dbReference type="NCBI Taxonomy" id="28513"/>
    <lineage>
        <taxon>Eukaryota</taxon>
        <taxon>Viridiplantae</taxon>
        <taxon>Streptophyta</taxon>
        <taxon>Embryophyta</taxon>
        <taxon>Tracheophyta</taxon>
        <taxon>Spermatophyta</taxon>
        <taxon>Magnoliopsida</taxon>
        <taxon>eudicotyledons</taxon>
        <taxon>Gunneridae</taxon>
        <taxon>Pentapetalae</taxon>
        <taxon>asterids</taxon>
        <taxon>lamiids</taxon>
        <taxon>Lamiales</taxon>
        <taxon>Lamiaceae</taxon>
        <taxon>Nepetoideae</taxon>
        <taxon>Mentheae</taxon>
        <taxon>Salviinae</taxon>
        <taxon>Salvia</taxon>
        <taxon>Salvia subgen. Calosphace</taxon>
    </lineage>
</organism>
<dbReference type="GO" id="GO:0005768">
    <property type="term" value="C:endosome"/>
    <property type="evidence" value="ECO:0007669"/>
    <property type="project" value="UniProtKB-SubCell"/>
</dbReference>
<gene>
    <name evidence="7" type="ORF">AAHA92_28352</name>
</gene>
<sequence length="108" mass="12126">MVLMNGEIMEGWLRENEGRDDAKGLDVDEACDALSKQMLDCMASDMAVEVAIYALDKAAQEGAVPFDVYMRNVRLLSREQFFHRAIGSKLRAVRTQSMASMAQQYAFP</sequence>
<keyword evidence="4 5" id="KW-0653">Protein transport</keyword>
<dbReference type="AlphaFoldDB" id="A0ABD1FUS6"/>
<protein>
    <submittedName>
        <fullName evidence="7">Protein ELC</fullName>
    </submittedName>
</protein>
<dbReference type="SUPFAM" id="SSF140111">
    <property type="entry name" value="Endosomal sorting complex assembly domain"/>
    <property type="match status" value="1"/>
</dbReference>
<dbReference type="InterPro" id="IPR052070">
    <property type="entry name" value="ESCRT-I_UEV_domain"/>
</dbReference>